<dbReference type="AlphaFoldDB" id="A0A540WUJ3"/>
<dbReference type="EMBL" id="VIFM01000129">
    <property type="protein sequence ID" value="TQF12682.1"/>
    <property type="molecule type" value="Genomic_DNA"/>
</dbReference>
<evidence type="ECO:0000256" key="1">
    <source>
        <dbReference type="SAM" id="Phobius"/>
    </source>
</evidence>
<organism evidence="2 3">
    <name type="scientific">Myxococcus llanfairpwllgwyngyllgogerychwyrndrobwllllantysiliogogogochensis</name>
    <dbReference type="NCBI Taxonomy" id="2590453"/>
    <lineage>
        <taxon>Bacteria</taxon>
        <taxon>Pseudomonadati</taxon>
        <taxon>Myxococcota</taxon>
        <taxon>Myxococcia</taxon>
        <taxon>Myxococcales</taxon>
        <taxon>Cystobacterineae</taxon>
        <taxon>Myxococcaceae</taxon>
        <taxon>Myxococcus</taxon>
    </lineage>
</organism>
<name>A0A540WUJ3_9BACT</name>
<protein>
    <submittedName>
        <fullName evidence="2">Uncharacterized protein</fullName>
    </submittedName>
</protein>
<keyword evidence="1" id="KW-0472">Membrane</keyword>
<accession>A0A540WUJ3</accession>
<keyword evidence="1" id="KW-0812">Transmembrane</keyword>
<evidence type="ECO:0000313" key="3">
    <source>
        <dbReference type="Proteomes" id="UP000315369"/>
    </source>
</evidence>
<proteinExistence type="predicted"/>
<gene>
    <name evidence="2" type="ORF">FJV41_27880</name>
</gene>
<keyword evidence="3" id="KW-1185">Reference proteome</keyword>
<dbReference type="RefSeq" id="WP_141645607.1">
    <property type="nucleotide sequence ID" value="NZ_VIFM01000129.1"/>
</dbReference>
<reference evidence="2 3" key="1">
    <citation type="submission" date="2019-06" db="EMBL/GenBank/DDBJ databases">
        <authorList>
            <person name="Livingstone P."/>
            <person name="Whitworth D."/>
        </authorList>
    </citation>
    <scope>NUCLEOTIDE SEQUENCE [LARGE SCALE GENOMIC DNA]</scope>
    <source>
        <strain evidence="2 3">AM401</strain>
    </source>
</reference>
<comment type="caution">
    <text evidence="2">The sequence shown here is derived from an EMBL/GenBank/DDBJ whole genome shotgun (WGS) entry which is preliminary data.</text>
</comment>
<keyword evidence="1" id="KW-1133">Transmembrane helix</keyword>
<dbReference type="Proteomes" id="UP000315369">
    <property type="component" value="Unassembled WGS sequence"/>
</dbReference>
<sequence length="62" mass="6665">MRLCTALQPPALAPIGWSARQLSRGDFFPDTGGLCAGLIAVAFALLWRFHRVSAGTLRPLKA</sequence>
<evidence type="ECO:0000313" key="2">
    <source>
        <dbReference type="EMBL" id="TQF12682.1"/>
    </source>
</evidence>
<feature type="transmembrane region" description="Helical" evidence="1">
    <location>
        <begin position="28"/>
        <end position="49"/>
    </location>
</feature>